<dbReference type="InterPro" id="IPR016117">
    <property type="entry name" value="ArgJ-like_dom_sf"/>
</dbReference>
<dbReference type="CDD" id="cd02252">
    <property type="entry name" value="nylC_like"/>
    <property type="match status" value="1"/>
</dbReference>
<reference evidence="3 4" key="1">
    <citation type="submission" date="2020-04" db="EMBL/GenBank/DDBJ databases">
        <title>Gordonia sp. nov. TBRC 11910.</title>
        <authorList>
            <person name="Suriyachadkun C."/>
        </authorList>
    </citation>
    <scope>NUCLEOTIDE SEQUENCE [LARGE SCALE GENOMIC DNA]</scope>
    <source>
        <strain evidence="3 4">TBRC 11910</strain>
    </source>
</reference>
<organism evidence="3 4">
    <name type="scientific">Gordonia asplenii</name>
    <dbReference type="NCBI Taxonomy" id="2725283"/>
    <lineage>
        <taxon>Bacteria</taxon>
        <taxon>Bacillati</taxon>
        <taxon>Actinomycetota</taxon>
        <taxon>Actinomycetes</taxon>
        <taxon>Mycobacteriales</taxon>
        <taxon>Gordoniaceae</taxon>
        <taxon>Gordonia</taxon>
    </lineage>
</organism>
<gene>
    <name evidence="3" type="ORF">HH308_23985</name>
</gene>
<dbReference type="PANTHER" id="PTHR36512">
    <property type="entry name" value="D-AMINOPEPTIDASE"/>
    <property type="match status" value="1"/>
</dbReference>
<dbReference type="EMBL" id="JABBNB010000033">
    <property type="protein sequence ID" value="NMO04284.1"/>
    <property type="molecule type" value="Genomic_DNA"/>
</dbReference>
<dbReference type="RefSeq" id="WP_170196788.1">
    <property type="nucleotide sequence ID" value="NZ_JABBNB010000033.1"/>
</dbReference>
<evidence type="ECO:0000313" key="3">
    <source>
        <dbReference type="EMBL" id="NMO04284.1"/>
    </source>
</evidence>
<keyword evidence="4" id="KW-1185">Reference proteome</keyword>
<feature type="compositionally biased region" description="Low complexity" evidence="2">
    <location>
        <begin position="1"/>
        <end position="15"/>
    </location>
</feature>
<dbReference type="Gene3D" id="3.60.70.12">
    <property type="entry name" value="L-amino peptidase D-ALA esterase/amidase"/>
    <property type="match status" value="1"/>
</dbReference>
<comment type="caution">
    <text evidence="3">The sequence shown here is derived from an EMBL/GenBank/DDBJ whole genome shotgun (WGS) entry which is preliminary data.</text>
</comment>
<proteinExistence type="inferred from homology"/>
<dbReference type="SUPFAM" id="SSF56266">
    <property type="entry name" value="DmpA/ArgJ-like"/>
    <property type="match status" value="1"/>
</dbReference>
<dbReference type="PANTHER" id="PTHR36512:SF3">
    <property type="entry name" value="BLR5678 PROTEIN"/>
    <property type="match status" value="1"/>
</dbReference>
<accession>A0A848L028</accession>
<dbReference type="Pfam" id="PF03576">
    <property type="entry name" value="Peptidase_S58"/>
    <property type="match status" value="1"/>
</dbReference>
<dbReference type="InterPro" id="IPR005321">
    <property type="entry name" value="Peptidase_S58_DmpA"/>
</dbReference>
<comment type="similarity">
    <text evidence="1">Belongs to the peptidase S58 family.</text>
</comment>
<name>A0A848L028_9ACTN</name>
<dbReference type="AlphaFoldDB" id="A0A848L028"/>
<feature type="region of interest" description="Disordered" evidence="2">
    <location>
        <begin position="1"/>
        <end position="29"/>
    </location>
</feature>
<dbReference type="GO" id="GO:0004177">
    <property type="term" value="F:aminopeptidase activity"/>
    <property type="evidence" value="ECO:0007669"/>
    <property type="project" value="TreeGrafter"/>
</dbReference>
<protein>
    <submittedName>
        <fullName evidence="3">P1 family peptidase</fullName>
    </submittedName>
</protein>
<evidence type="ECO:0000256" key="2">
    <source>
        <dbReference type="SAM" id="MobiDB-lite"/>
    </source>
</evidence>
<evidence type="ECO:0000256" key="1">
    <source>
        <dbReference type="ARBA" id="ARBA00007068"/>
    </source>
</evidence>
<dbReference type="Proteomes" id="UP000550729">
    <property type="component" value="Unassembled WGS sequence"/>
</dbReference>
<evidence type="ECO:0000313" key="4">
    <source>
        <dbReference type="Proteomes" id="UP000550729"/>
    </source>
</evidence>
<sequence length="376" mass="37007">MADAGADAPGGRADAVNGAAPASPGRRITDVGGVMVGHHHRVDDDATVGGEQPGTGWASGTTVVRIPAGSVTAVDVRGGGPGTRETDLLDPVNTVLGAHAIVLTGGSAYGLAAADGVMSALESEGVGLPMDLHGHVVPIVPAAVIFDLLVGDWAKRPDADFGARALAAAAVDFEVGSVGGGTGARAGCLKGGIGTASVTLAEGPGAGVTVGALVVANPVGDVLDPETGLPWGASESMLSRFGLTRPTDDDISALADLKAKQTVLNTTIGVVAVDAKLDVASTKRIAMSAHDGLARAIRPAHSPLDGDTLFAVATGAVEVERSPLVPPGMNPDVALVGMLGAAAADMVAEAIVDAVVNATSVAGVSSMREVVGSAFR</sequence>